<dbReference type="InterPro" id="IPR013010">
    <property type="entry name" value="Znf_SIAH"/>
</dbReference>
<dbReference type="PROSITE" id="PS51081">
    <property type="entry name" value="ZF_SIAH"/>
    <property type="match status" value="1"/>
</dbReference>
<evidence type="ECO:0000256" key="2">
    <source>
        <dbReference type="ARBA" id="ARBA00004906"/>
    </source>
</evidence>
<keyword evidence="9" id="KW-0862">Zinc</keyword>
<evidence type="ECO:0000256" key="4">
    <source>
        <dbReference type="ARBA" id="ARBA00012483"/>
    </source>
</evidence>
<dbReference type="CDD" id="cd16571">
    <property type="entry name" value="RING-HC_SIAHs"/>
    <property type="match status" value="1"/>
</dbReference>
<organism evidence="14 15">
    <name type="scientific">Carex littledalei</name>
    <dbReference type="NCBI Taxonomy" id="544730"/>
    <lineage>
        <taxon>Eukaryota</taxon>
        <taxon>Viridiplantae</taxon>
        <taxon>Streptophyta</taxon>
        <taxon>Embryophyta</taxon>
        <taxon>Tracheophyta</taxon>
        <taxon>Spermatophyta</taxon>
        <taxon>Magnoliopsida</taxon>
        <taxon>Liliopsida</taxon>
        <taxon>Poales</taxon>
        <taxon>Cyperaceae</taxon>
        <taxon>Cyperoideae</taxon>
        <taxon>Cariceae</taxon>
        <taxon>Carex</taxon>
        <taxon>Carex subgen. Euthyceras</taxon>
    </lineage>
</organism>
<reference evidence="14" key="1">
    <citation type="submission" date="2020-01" db="EMBL/GenBank/DDBJ databases">
        <title>Genome sequence of Kobresia littledalei, the first chromosome-level genome in the family Cyperaceae.</title>
        <authorList>
            <person name="Qu G."/>
        </authorList>
    </citation>
    <scope>NUCLEOTIDE SEQUENCE</scope>
    <source>
        <strain evidence="14">C.B.Clarke</strain>
        <tissue evidence="14">Leaf</tissue>
    </source>
</reference>
<evidence type="ECO:0000256" key="5">
    <source>
        <dbReference type="ARBA" id="ARBA00022679"/>
    </source>
</evidence>
<keyword evidence="5" id="KW-0808">Transferase</keyword>
<dbReference type="EC" id="2.3.2.27" evidence="4"/>
<evidence type="ECO:0000313" key="14">
    <source>
        <dbReference type="EMBL" id="KAF3341921.1"/>
    </source>
</evidence>
<dbReference type="GO" id="GO:0016567">
    <property type="term" value="P:protein ubiquitination"/>
    <property type="evidence" value="ECO:0007669"/>
    <property type="project" value="UniProtKB-UniPathway"/>
</dbReference>
<evidence type="ECO:0000256" key="12">
    <source>
        <dbReference type="SAM" id="MobiDB-lite"/>
    </source>
</evidence>
<evidence type="ECO:0000256" key="6">
    <source>
        <dbReference type="ARBA" id="ARBA00022723"/>
    </source>
</evidence>
<feature type="compositionally biased region" description="Basic and acidic residues" evidence="12">
    <location>
        <begin position="169"/>
        <end position="179"/>
    </location>
</feature>
<dbReference type="InterPro" id="IPR049548">
    <property type="entry name" value="Sina-like_RING"/>
</dbReference>
<feature type="domain" description="SIAH-type" evidence="13">
    <location>
        <begin position="241"/>
        <end position="299"/>
    </location>
</feature>
<keyword evidence="6" id="KW-0479">Metal-binding</keyword>
<dbReference type="Proteomes" id="UP000623129">
    <property type="component" value="Unassembled WGS sequence"/>
</dbReference>
<evidence type="ECO:0000256" key="9">
    <source>
        <dbReference type="ARBA" id="ARBA00022833"/>
    </source>
</evidence>
<keyword evidence="15" id="KW-1185">Reference proteome</keyword>
<dbReference type="GO" id="GO:0061630">
    <property type="term" value="F:ubiquitin protein ligase activity"/>
    <property type="evidence" value="ECO:0007669"/>
    <property type="project" value="UniProtKB-EC"/>
</dbReference>
<comment type="pathway">
    <text evidence="2">Protein modification; protein ubiquitination.</text>
</comment>
<comment type="similarity">
    <text evidence="3">Belongs to the SINA (Seven in absentia) family.</text>
</comment>
<evidence type="ECO:0000256" key="7">
    <source>
        <dbReference type="ARBA" id="ARBA00022771"/>
    </source>
</evidence>
<dbReference type="GO" id="GO:0008270">
    <property type="term" value="F:zinc ion binding"/>
    <property type="evidence" value="ECO:0007669"/>
    <property type="project" value="UniProtKB-KW"/>
</dbReference>
<evidence type="ECO:0000259" key="13">
    <source>
        <dbReference type="PROSITE" id="PS51081"/>
    </source>
</evidence>
<evidence type="ECO:0000256" key="11">
    <source>
        <dbReference type="PROSITE-ProRule" id="PRU00455"/>
    </source>
</evidence>
<proteinExistence type="inferred from homology"/>
<dbReference type="Pfam" id="PF21361">
    <property type="entry name" value="Sina_ZnF"/>
    <property type="match status" value="1"/>
</dbReference>
<evidence type="ECO:0000256" key="8">
    <source>
        <dbReference type="ARBA" id="ARBA00022786"/>
    </source>
</evidence>
<comment type="caution">
    <text evidence="14">The sequence shown here is derived from an EMBL/GenBank/DDBJ whole genome shotgun (WGS) entry which is preliminary data.</text>
</comment>
<evidence type="ECO:0000256" key="3">
    <source>
        <dbReference type="ARBA" id="ARBA00009119"/>
    </source>
</evidence>
<evidence type="ECO:0000313" key="15">
    <source>
        <dbReference type="Proteomes" id="UP000623129"/>
    </source>
</evidence>
<dbReference type="InterPro" id="IPR013083">
    <property type="entry name" value="Znf_RING/FYVE/PHD"/>
</dbReference>
<dbReference type="Gene3D" id="3.30.40.10">
    <property type="entry name" value="Zinc/RING finger domain, C3HC4 (zinc finger)"/>
    <property type="match status" value="1"/>
</dbReference>
<keyword evidence="8" id="KW-0833">Ubl conjugation pathway</keyword>
<evidence type="ECO:0000256" key="10">
    <source>
        <dbReference type="ARBA" id="ARBA00024004"/>
    </source>
</evidence>
<dbReference type="PANTHER" id="PTHR46632">
    <property type="entry name" value="E3 UBIQUITIN-PROTEIN LIGASE SINA-LIKE 4"/>
    <property type="match status" value="1"/>
</dbReference>
<comment type="catalytic activity">
    <reaction evidence="1">
        <text>S-ubiquitinyl-[E2 ubiquitin-conjugating enzyme]-L-cysteine + [acceptor protein]-L-lysine = [E2 ubiquitin-conjugating enzyme]-L-cysteine + N(6)-ubiquitinyl-[acceptor protein]-L-lysine.</text>
        <dbReference type="EC" id="2.3.2.27"/>
    </reaction>
</comment>
<dbReference type="UniPathway" id="UPA00143"/>
<accession>A0A833VLM1</accession>
<dbReference type="AlphaFoldDB" id="A0A833VLM1"/>
<dbReference type="Pfam" id="PF21362">
    <property type="entry name" value="Sina_RING"/>
    <property type="match status" value="1"/>
</dbReference>
<dbReference type="PANTHER" id="PTHR46632:SF16">
    <property type="entry name" value="E3 UBIQUITIN-PROTEIN LIGASE SINA-LIKE 10"/>
    <property type="match status" value="1"/>
</dbReference>
<comment type="function">
    <text evidence="10">E3 ubiquitin-protein ligase that mediates ubiquitination and subsequent proteasomal degradation of target proteins. E3 ubiquitin ligases accept ubiquitin from an E2 ubiquitin-conjugating enzyme in the form of a thioester and then directly transfers the ubiquitin to targeted substrates. It probably triggers the ubiquitin-mediated degradation of different substrates.</text>
</comment>
<dbReference type="SUPFAM" id="SSF49599">
    <property type="entry name" value="TRAF domain-like"/>
    <property type="match status" value="1"/>
</dbReference>
<dbReference type="InterPro" id="IPR044286">
    <property type="entry name" value="SINL_plant"/>
</dbReference>
<sequence>MVRVRANESLRSAMAKRINTQNKRRETSNPLNQREIGAGETPKPPSPREIGGEETPKPPSPRQIVGGETPNPPNPPKAETKRRKILNKGGETLNPPPIQKESEGGETSNPPPLQKEIGRGKTLNPPTQREIRGGETPNQTQREIGRGEASNPPTPRKIGGEETSNPSPPREETGGERETVTIDTDLLDCSICTNPLCPPLYQCINGHVACPSCWTKVQYKCHICNIPVVTRNIVLEKVLEAAHVPCTYANLGCRKSVSYSHRLVHTDTCEFGPSLCPIPGCAHKASIGEWRGHFLKDHRNPCVHYGYGHSRTIRFNEEDPYYTLFGPGKDLFLLVKKPIPNVGNALSLYYIDLPDRGENVFPYELEVVTRENYIKSSVQLKSQAISIKEWKRGEVCGRSLLVPLGFTKENMKIHVLINKELDEESDISLSD</sequence>
<evidence type="ECO:0000256" key="1">
    <source>
        <dbReference type="ARBA" id="ARBA00000900"/>
    </source>
</evidence>
<dbReference type="EMBL" id="SWLB01000001">
    <property type="protein sequence ID" value="KAF3341921.1"/>
    <property type="molecule type" value="Genomic_DNA"/>
</dbReference>
<name>A0A833VLM1_9POAL</name>
<dbReference type="OrthoDB" id="4788989at2759"/>
<keyword evidence="7 11" id="KW-0863">Zinc-finger</keyword>
<gene>
    <name evidence="14" type="ORF">FCM35_KLT00559</name>
</gene>
<protein>
    <recommendedName>
        <fullName evidence="4">RING-type E3 ubiquitin transferase</fullName>
        <ecNumber evidence="4">2.3.2.27</ecNumber>
    </recommendedName>
</protein>
<feature type="region of interest" description="Disordered" evidence="12">
    <location>
        <begin position="1"/>
        <end position="179"/>
    </location>
</feature>